<keyword evidence="2" id="KW-0677">Repeat</keyword>
<dbReference type="GO" id="GO:0009401">
    <property type="term" value="P:phosphoenolpyruvate-dependent sugar phosphotransferase system"/>
    <property type="evidence" value="ECO:0007669"/>
    <property type="project" value="InterPro"/>
</dbReference>
<dbReference type="PANTHER" id="PTHR30185:SF18">
    <property type="entry name" value="TRANSCRIPTIONAL REGULATOR MTLR"/>
    <property type="match status" value="1"/>
</dbReference>
<dbReference type="Gene3D" id="3.40.50.2300">
    <property type="match status" value="1"/>
</dbReference>
<dbReference type="InterPro" id="IPR036634">
    <property type="entry name" value="PRD_sf"/>
</dbReference>
<feature type="domain" description="PTS EIIB type-2" evidence="5">
    <location>
        <begin position="421"/>
        <end position="510"/>
    </location>
</feature>
<dbReference type="OrthoDB" id="9776005at2"/>
<protein>
    <submittedName>
        <fullName evidence="7">Transcriptional antiterminator, BglG family</fullName>
    </submittedName>
</protein>
<evidence type="ECO:0000256" key="2">
    <source>
        <dbReference type="ARBA" id="ARBA00022737"/>
    </source>
</evidence>
<sequence>MHLTSRSYKLICMILDSRGPVRIKDIARELQVSERTVKYDLESARSWLQQHQIQLHSQPNKGIWMDEDTHSLNRLQSLLMNAEGVDIFLHPQERMQHLLLVLLLQDGPVKINDLAGKLNVSRNTVVTDLSLAESFLGNWNVNVERGRSGIQLTATEINRRLVLENILQEILGGSSMFDLVQGIIQGDEVPLQVARVMEKLRLSHNDIRSLFQSVKTMAEKSEKHSGIGFTDRAIIGTCIRLWIAIQRLRSHHEVVMESKEILALKKSEIFNIYEAIFADLSDRLGVNITDHEACFICRHAIRIIRPIAKNGLNSDFYSFTLELISRVSLRTQIQFRHDTQLTEHLLVHLTEKLSKYQHDAADPNPLISDIIRSDPDMFQAVKQACHEVFSKLDVHFADSDIGYIALHFLASLKRMQDMREFKALVVCGTGRGTSQFLKTILEQEIRHLKVIGCCSALGLENRIQSLRPDLVISVVNVKARVPVVVVNSIPGKEDLASIRNVITKLRSNPIREKTAISLPANPSAMERFTEEVICKGFELSREILSEMGDYLNDQSAEALSLHLMLMVNRVACGTTYDVASVDYGSNSEPIATIRAKLERILRKKNWVLPESEINSILCYFI</sequence>
<feature type="domain" description="PRD" evidence="6">
    <location>
        <begin position="205"/>
        <end position="310"/>
    </location>
</feature>
<keyword evidence="8" id="KW-1185">Reference proteome</keyword>
<dbReference type="InterPro" id="IPR013196">
    <property type="entry name" value="HTH_11"/>
</dbReference>
<dbReference type="SUPFAM" id="SSF46785">
    <property type="entry name" value="Winged helix' DNA-binding domain"/>
    <property type="match status" value="1"/>
</dbReference>
<dbReference type="CDD" id="cd05568">
    <property type="entry name" value="PTS_IIB_bgl_like"/>
    <property type="match status" value="1"/>
</dbReference>
<evidence type="ECO:0000256" key="4">
    <source>
        <dbReference type="ARBA" id="ARBA00023163"/>
    </source>
</evidence>
<dbReference type="PANTHER" id="PTHR30185">
    <property type="entry name" value="CRYPTIC BETA-GLUCOSIDE BGL OPERON ANTITERMINATOR"/>
    <property type="match status" value="1"/>
</dbReference>
<gene>
    <name evidence="7" type="ORF">SAMN05421790_103225</name>
</gene>
<dbReference type="Pfam" id="PF08279">
    <property type="entry name" value="HTH_11"/>
    <property type="match status" value="2"/>
</dbReference>
<dbReference type="Pfam" id="PF00874">
    <property type="entry name" value="PRD"/>
    <property type="match status" value="2"/>
</dbReference>
<dbReference type="PROSITE" id="PS51372">
    <property type="entry name" value="PRD_2"/>
    <property type="match status" value="2"/>
</dbReference>
<dbReference type="InterPro" id="IPR050661">
    <property type="entry name" value="BglG_antiterminators"/>
</dbReference>
<keyword evidence="4" id="KW-0804">Transcription</keyword>
<dbReference type="InterPro" id="IPR036095">
    <property type="entry name" value="PTS_EIIB-like_sf"/>
</dbReference>
<feature type="domain" description="PRD" evidence="6">
    <location>
        <begin position="311"/>
        <end position="418"/>
    </location>
</feature>
<name>A0A1N7KRC8_9BACL</name>
<evidence type="ECO:0000259" key="5">
    <source>
        <dbReference type="PROSITE" id="PS51099"/>
    </source>
</evidence>
<dbReference type="Gene3D" id="1.10.1790.10">
    <property type="entry name" value="PRD domain"/>
    <property type="match status" value="2"/>
</dbReference>
<dbReference type="SUPFAM" id="SSF63520">
    <property type="entry name" value="PTS-regulatory domain, PRD"/>
    <property type="match status" value="3"/>
</dbReference>
<dbReference type="Gene3D" id="1.10.10.10">
    <property type="entry name" value="Winged helix-like DNA-binding domain superfamily/Winged helix DNA-binding domain"/>
    <property type="match status" value="2"/>
</dbReference>
<evidence type="ECO:0000256" key="3">
    <source>
        <dbReference type="ARBA" id="ARBA00023015"/>
    </source>
</evidence>
<dbReference type="EMBL" id="FTOD01000003">
    <property type="protein sequence ID" value="SIS64105.1"/>
    <property type="molecule type" value="Genomic_DNA"/>
</dbReference>
<dbReference type="AlphaFoldDB" id="A0A1N7KRC8"/>
<dbReference type="GO" id="GO:0008982">
    <property type="term" value="F:protein-N(PI)-phosphohistidine-sugar phosphotransferase activity"/>
    <property type="evidence" value="ECO:0007669"/>
    <property type="project" value="InterPro"/>
</dbReference>
<dbReference type="RefSeq" id="WP_076524153.1">
    <property type="nucleotide sequence ID" value="NZ_CP048103.1"/>
</dbReference>
<evidence type="ECO:0000313" key="7">
    <source>
        <dbReference type="EMBL" id="SIS64105.1"/>
    </source>
</evidence>
<organism evidence="7 8">
    <name type="scientific">Kroppenstedtia eburnea</name>
    <dbReference type="NCBI Taxonomy" id="714067"/>
    <lineage>
        <taxon>Bacteria</taxon>
        <taxon>Bacillati</taxon>
        <taxon>Bacillota</taxon>
        <taxon>Bacilli</taxon>
        <taxon>Bacillales</taxon>
        <taxon>Thermoactinomycetaceae</taxon>
        <taxon>Kroppenstedtia</taxon>
    </lineage>
</organism>
<dbReference type="SUPFAM" id="SSF52794">
    <property type="entry name" value="PTS system IIB component-like"/>
    <property type="match status" value="1"/>
</dbReference>
<evidence type="ECO:0000313" key="8">
    <source>
        <dbReference type="Proteomes" id="UP000186795"/>
    </source>
</evidence>
<dbReference type="InterPro" id="IPR036388">
    <property type="entry name" value="WH-like_DNA-bd_sf"/>
</dbReference>
<dbReference type="InterPro" id="IPR013011">
    <property type="entry name" value="PTS_EIIB_2"/>
</dbReference>
<accession>A0A1N7KRC8</accession>
<dbReference type="PROSITE" id="PS51099">
    <property type="entry name" value="PTS_EIIB_TYPE_2"/>
    <property type="match status" value="1"/>
</dbReference>
<evidence type="ECO:0000256" key="1">
    <source>
        <dbReference type="ARBA" id="ARBA00022679"/>
    </source>
</evidence>
<evidence type="ECO:0000259" key="6">
    <source>
        <dbReference type="PROSITE" id="PS51372"/>
    </source>
</evidence>
<dbReference type="Proteomes" id="UP000186795">
    <property type="component" value="Unassembled WGS sequence"/>
</dbReference>
<dbReference type="InterPro" id="IPR036390">
    <property type="entry name" value="WH_DNA-bd_sf"/>
</dbReference>
<reference evidence="8" key="1">
    <citation type="submission" date="2017-01" db="EMBL/GenBank/DDBJ databases">
        <authorList>
            <person name="Varghese N."/>
            <person name="Submissions S."/>
        </authorList>
    </citation>
    <scope>NUCLEOTIDE SEQUENCE [LARGE SCALE GENOMIC DNA]</scope>
    <source>
        <strain evidence="8">DSM 45196</strain>
    </source>
</reference>
<keyword evidence="1" id="KW-0808">Transferase</keyword>
<dbReference type="GO" id="GO:0006355">
    <property type="term" value="P:regulation of DNA-templated transcription"/>
    <property type="evidence" value="ECO:0007669"/>
    <property type="project" value="InterPro"/>
</dbReference>
<keyword evidence="3" id="KW-0805">Transcription regulation</keyword>
<dbReference type="InterPro" id="IPR011608">
    <property type="entry name" value="PRD"/>
</dbReference>
<proteinExistence type="predicted"/>